<dbReference type="OrthoDB" id="2019266at2759"/>
<dbReference type="SUPFAM" id="SSF53335">
    <property type="entry name" value="S-adenosyl-L-methionine-dependent methyltransferases"/>
    <property type="match status" value="1"/>
</dbReference>
<dbReference type="OMA" id="WELVETR"/>
<feature type="domain" description="Methyltransferase" evidence="1">
    <location>
        <begin position="77"/>
        <end position="170"/>
    </location>
</feature>
<evidence type="ECO:0000259" key="1">
    <source>
        <dbReference type="Pfam" id="PF13649"/>
    </source>
</evidence>
<proteinExistence type="predicted"/>
<dbReference type="Proteomes" id="UP000008144">
    <property type="component" value="Unassembled WGS sequence"/>
</dbReference>
<sequence>MSLNSSSDANVARDAFQRINTYVKPNDLSETDKFYTSWVETYDADYSVVDYKPHARMASTLTASVNDEDKRNEKFCVLDIASGTGNCAQTLRNNGFKWTIDGIEGNAAMNEKAKAKNLYRNLKVEYVTPNERMTYDDDSYDVIVSIGGFSRTHIQPECIKEVLRILKPGGLFWFSVRKSDAAESYNATVYAILTDLVHKNLVKILAREEMDYYGCKFDKTIQKQGYERCVRKI</sequence>
<accession>A0A1W2WKS1</accession>
<dbReference type="RefSeq" id="XP_026693696.1">
    <property type="nucleotide sequence ID" value="XM_026837895.1"/>
</dbReference>
<dbReference type="InParanoid" id="H2XT31"/>
<keyword evidence="3" id="KW-1185">Reference proteome</keyword>
<evidence type="ECO:0000313" key="3">
    <source>
        <dbReference type="Proteomes" id="UP000008144"/>
    </source>
</evidence>
<dbReference type="PANTHER" id="PTHR42912:SF93">
    <property type="entry name" value="N6-ADENOSINE-METHYLTRANSFERASE TMT1A"/>
    <property type="match status" value="1"/>
</dbReference>
<dbReference type="InterPro" id="IPR041698">
    <property type="entry name" value="Methyltransf_25"/>
</dbReference>
<dbReference type="Gene3D" id="3.40.50.150">
    <property type="entry name" value="Vaccinia Virus protein VP39"/>
    <property type="match status" value="1"/>
</dbReference>
<dbReference type="Pfam" id="PF13649">
    <property type="entry name" value="Methyltransf_25"/>
    <property type="match status" value="1"/>
</dbReference>
<dbReference type="AlphaFoldDB" id="H2XT31"/>
<dbReference type="InterPro" id="IPR029063">
    <property type="entry name" value="SAM-dependent_MTases_sf"/>
</dbReference>
<dbReference type="RefSeq" id="XP_004226988.1">
    <property type="nucleotide sequence ID" value="XM_004226940.4"/>
</dbReference>
<dbReference type="GeneID" id="101242218"/>
<dbReference type="PANTHER" id="PTHR42912">
    <property type="entry name" value="METHYLTRANSFERASE"/>
    <property type="match status" value="1"/>
</dbReference>
<dbReference type="HOGENOM" id="CLU_090201_2_0_1"/>
<dbReference type="Ensembl" id="ENSCINT00000030683.1">
    <property type="protein sequence ID" value="ENSCINP00000032815.1"/>
    <property type="gene ID" value="ENSCING00000019704.1"/>
</dbReference>
<accession>H2XT31</accession>
<dbReference type="InterPro" id="IPR050508">
    <property type="entry name" value="Methyltransf_Superfamily"/>
</dbReference>
<gene>
    <name evidence="2" type="primary">LOC101242218</name>
</gene>
<evidence type="ECO:0000313" key="2">
    <source>
        <dbReference type="Ensembl" id="ENSCINP00000032815.1"/>
    </source>
</evidence>
<protein>
    <submittedName>
        <fullName evidence="2">Ubiquinone/menaquinone biosynthesis C-methyltransferase UbiE-like</fullName>
    </submittedName>
</protein>
<reference evidence="2" key="3">
    <citation type="submission" date="2025-09" db="UniProtKB">
        <authorList>
            <consortium name="Ensembl"/>
        </authorList>
    </citation>
    <scope>IDENTIFICATION</scope>
</reference>
<dbReference type="CDD" id="cd02440">
    <property type="entry name" value="AdoMet_MTases"/>
    <property type="match status" value="1"/>
</dbReference>
<organism evidence="2 3">
    <name type="scientific">Ciona intestinalis</name>
    <name type="common">Transparent sea squirt</name>
    <name type="synonym">Ascidia intestinalis</name>
    <dbReference type="NCBI Taxonomy" id="7719"/>
    <lineage>
        <taxon>Eukaryota</taxon>
        <taxon>Metazoa</taxon>
        <taxon>Chordata</taxon>
        <taxon>Tunicata</taxon>
        <taxon>Ascidiacea</taxon>
        <taxon>Phlebobranchia</taxon>
        <taxon>Cionidae</taxon>
        <taxon>Ciona</taxon>
    </lineage>
</organism>
<name>H2XT31_CIOIN</name>
<reference evidence="3" key="1">
    <citation type="journal article" date="2002" name="Science">
        <title>The draft genome of Ciona intestinalis: insights into chordate and vertebrate origins.</title>
        <authorList>
            <person name="Dehal P."/>
            <person name="Satou Y."/>
            <person name="Campbell R.K."/>
            <person name="Chapman J."/>
            <person name="Degnan B."/>
            <person name="De Tomaso A."/>
            <person name="Davidson B."/>
            <person name="Di Gregorio A."/>
            <person name="Gelpke M."/>
            <person name="Goodstein D.M."/>
            <person name="Harafuji N."/>
            <person name="Hastings K.E."/>
            <person name="Ho I."/>
            <person name="Hotta K."/>
            <person name="Huang W."/>
            <person name="Kawashima T."/>
            <person name="Lemaire P."/>
            <person name="Martinez D."/>
            <person name="Meinertzhagen I.A."/>
            <person name="Necula S."/>
            <person name="Nonaka M."/>
            <person name="Putnam N."/>
            <person name="Rash S."/>
            <person name="Saiga H."/>
            <person name="Satake M."/>
            <person name="Terry A."/>
            <person name="Yamada L."/>
            <person name="Wang H.G."/>
            <person name="Awazu S."/>
            <person name="Azumi K."/>
            <person name="Boore J."/>
            <person name="Branno M."/>
            <person name="Chin-Bow S."/>
            <person name="DeSantis R."/>
            <person name="Doyle S."/>
            <person name="Francino P."/>
            <person name="Keys D.N."/>
            <person name="Haga S."/>
            <person name="Hayashi H."/>
            <person name="Hino K."/>
            <person name="Imai K.S."/>
            <person name="Inaba K."/>
            <person name="Kano S."/>
            <person name="Kobayashi K."/>
            <person name="Kobayashi M."/>
            <person name="Lee B.I."/>
            <person name="Makabe K.W."/>
            <person name="Manohar C."/>
            <person name="Matassi G."/>
            <person name="Medina M."/>
            <person name="Mochizuki Y."/>
            <person name="Mount S."/>
            <person name="Morishita T."/>
            <person name="Miura S."/>
            <person name="Nakayama A."/>
            <person name="Nishizaka S."/>
            <person name="Nomoto H."/>
            <person name="Ohta F."/>
            <person name="Oishi K."/>
            <person name="Rigoutsos I."/>
            <person name="Sano M."/>
            <person name="Sasaki A."/>
            <person name="Sasakura Y."/>
            <person name="Shoguchi E."/>
            <person name="Shin-i T."/>
            <person name="Spagnuolo A."/>
            <person name="Stainier D."/>
            <person name="Suzuki M.M."/>
            <person name="Tassy O."/>
            <person name="Takatori N."/>
            <person name="Tokuoka M."/>
            <person name="Yagi K."/>
            <person name="Yoshizaki F."/>
            <person name="Wada S."/>
            <person name="Zhang C."/>
            <person name="Hyatt P.D."/>
            <person name="Larimer F."/>
            <person name="Detter C."/>
            <person name="Doggett N."/>
            <person name="Glavina T."/>
            <person name="Hawkins T."/>
            <person name="Richardson P."/>
            <person name="Lucas S."/>
            <person name="Kohara Y."/>
            <person name="Levine M."/>
            <person name="Satoh N."/>
            <person name="Rokhsar D.S."/>
        </authorList>
    </citation>
    <scope>NUCLEOTIDE SEQUENCE [LARGE SCALE GENOMIC DNA]</scope>
</reference>
<dbReference type="KEGG" id="cin:101242218"/>
<reference evidence="2" key="2">
    <citation type="submission" date="2025-08" db="UniProtKB">
        <authorList>
            <consortium name="Ensembl"/>
        </authorList>
    </citation>
    <scope>IDENTIFICATION</scope>
</reference>
<dbReference type="GeneTree" id="ENSGT00940000167995"/>
<dbReference type="STRING" id="7719.ENSCINP00000032815"/>